<evidence type="ECO:0000259" key="2">
    <source>
        <dbReference type="Pfam" id="PF00725"/>
    </source>
</evidence>
<dbReference type="Gene3D" id="3.40.50.720">
    <property type="entry name" value="NAD(P)-binding Rossmann-like Domain"/>
    <property type="match status" value="1"/>
</dbReference>
<dbReference type="SUPFAM" id="SSF48179">
    <property type="entry name" value="6-phosphogluconate dehydrogenase C-terminal domain-like"/>
    <property type="match status" value="1"/>
</dbReference>
<dbReference type="PANTHER" id="PTHR48075:SF7">
    <property type="entry name" value="3-HYDROXYACYL-COA DEHYDROGENASE-RELATED"/>
    <property type="match status" value="1"/>
</dbReference>
<organism evidence="4 5">
    <name type="scientific">Leptospira brenneri</name>
    <dbReference type="NCBI Taxonomy" id="2023182"/>
    <lineage>
        <taxon>Bacteria</taxon>
        <taxon>Pseudomonadati</taxon>
        <taxon>Spirochaetota</taxon>
        <taxon>Spirochaetia</taxon>
        <taxon>Leptospirales</taxon>
        <taxon>Leptospiraceae</taxon>
        <taxon>Leptospira</taxon>
    </lineage>
</organism>
<reference evidence="4" key="1">
    <citation type="journal article" date="2019" name="PLoS Negl. Trop. Dis.">
        <title>Revisiting the worldwide diversity of Leptospira species in the environment.</title>
        <authorList>
            <person name="Vincent A.T."/>
            <person name="Schiettekatte O."/>
            <person name="Bourhy P."/>
            <person name="Veyrier F.J."/>
            <person name="Picardeau M."/>
        </authorList>
    </citation>
    <scope>NUCLEOTIDE SEQUENCE [LARGE SCALE GENOMIC DNA]</scope>
    <source>
        <strain evidence="4">201800277</strain>
    </source>
</reference>
<dbReference type="Pfam" id="PF00725">
    <property type="entry name" value="3HCDH"/>
    <property type="match status" value="1"/>
</dbReference>
<accession>A0A2M9Y4P6</accession>
<dbReference type="GO" id="GO:0070403">
    <property type="term" value="F:NAD+ binding"/>
    <property type="evidence" value="ECO:0007669"/>
    <property type="project" value="InterPro"/>
</dbReference>
<dbReference type="Pfam" id="PF02737">
    <property type="entry name" value="3HCDH_N"/>
    <property type="match status" value="1"/>
</dbReference>
<feature type="domain" description="3-hydroxyacyl-CoA dehydrogenase C-terminal" evidence="2">
    <location>
        <begin position="185"/>
        <end position="283"/>
    </location>
</feature>
<proteinExistence type="predicted"/>
<keyword evidence="5" id="KW-1185">Reference proteome</keyword>
<dbReference type="InterPro" id="IPR008927">
    <property type="entry name" value="6-PGluconate_DH-like_C_sf"/>
</dbReference>
<comment type="caution">
    <text evidence="4">The sequence shown here is derived from an EMBL/GenBank/DDBJ whole genome shotgun (WGS) entry which is preliminary data.</text>
</comment>
<dbReference type="GO" id="GO:0006631">
    <property type="term" value="P:fatty acid metabolic process"/>
    <property type="evidence" value="ECO:0007669"/>
    <property type="project" value="InterPro"/>
</dbReference>
<keyword evidence="1" id="KW-0560">Oxidoreductase</keyword>
<gene>
    <name evidence="4" type="ORF">EHQ30_08675</name>
</gene>
<dbReference type="InterPro" id="IPR036291">
    <property type="entry name" value="NAD(P)-bd_dom_sf"/>
</dbReference>
<dbReference type="SUPFAM" id="SSF51735">
    <property type="entry name" value="NAD(P)-binding Rossmann-fold domains"/>
    <property type="match status" value="1"/>
</dbReference>
<evidence type="ECO:0000313" key="5">
    <source>
        <dbReference type="Proteomes" id="UP000297891"/>
    </source>
</evidence>
<protein>
    <submittedName>
        <fullName evidence="4">3-hydroxyacyl-CoA dehydrogenase family protein</fullName>
    </submittedName>
</protein>
<dbReference type="InterPro" id="IPR006176">
    <property type="entry name" value="3-OHacyl-CoA_DH_NAD-bd"/>
</dbReference>
<dbReference type="RefSeq" id="WP_100789829.1">
    <property type="nucleotide sequence ID" value="NZ_NPDQ01000002.1"/>
</dbReference>
<feature type="domain" description="3-hydroxyacyl-CoA dehydrogenase NAD binding" evidence="3">
    <location>
        <begin position="6"/>
        <end position="181"/>
    </location>
</feature>
<evidence type="ECO:0000259" key="3">
    <source>
        <dbReference type="Pfam" id="PF02737"/>
    </source>
</evidence>
<evidence type="ECO:0000313" key="4">
    <source>
        <dbReference type="EMBL" id="TGK96655.1"/>
    </source>
</evidence>
<name>A0A2M9Y4P6_9LEPT</name>
<dbReference type="InterPro" id="IPR006108">
    <property type="entry name" value="3HC_DH_C"/>
</dbReference>
<dbReference type="GO" id="GO:0016616">
    <property type="term" value="F:oxidoreductase activity, acting on the CH-OH group of donors, NAD or NADP as acceptor"/>
    <property type="evidence" value="ECO:0007669"/>
    <property type="project" value="InterPro"/>
</dbReference>
<dbReference type="AlphaFoldDB" id="A0A2M9Y4P6"/>
<dbReference type="OrthoDB" id="9771883at2"/>
<dbReference type="EMBL" id="RQFP01000001">
    <property type="protein sequence ID" value="TGK96655.1"/>
    <property type="molecule type" value="Genomic_DNA"/>
</dbReference>
<dbReference type="Gene3D" id="1.10.1040.50">
    <property type="match status" value="1"/>
</dbReference>
<sequence>MREIKTVTILGANGAMGSGSAGVIAAFGGAKVYMLARDVEKAKQGIEAAVASVKTDTIRARMIPGSYDADLEKAVAESDWVFELVAESYEVKEPINTRIAKARRPGTIVSTVSSGLSIGRLAKAYDEDGQKHYYGTHFFNPPYKMILCELVTHSGNDKKVTQALGEYLDKVLGRAVVYTNDTPAFAGNRIGFQLMNEVAHFAEKYADKGGIALLDEIMSGYTGRAMGPLATADFVGLDVHKAIVDNIYDNTKDEAHETFKLPGYFQKLIDAGKLGMKSGGGLTKVVKHADGKREKFVYNIKTGEYDPYPKFDIPFIKEARQKIKDSDYKGAMDVVKKASGVEADIARYFISRYISYSLSLVGEVVDTKENTDGAMGFGFNWVPASAFVDFLGGPKETIKLMEASKIPVPKLLKDAKEGKKFYELGDKLDARSLFKG</sequence>
<dbReference type="Proteomes" id="UP000297891">
    <property type="component" value="Unassembled WGS sequence"/>
</dbReference>
<dbReference type="PANTHER" id="PTHR48075">
    <property type="entry name" value="3-HYDROXYACYL-COA DEHYDROGENASE FAMILY PROTEIN"/>
    <property type="match status" value="1"/>
</dbReference>
<evidence type="ECO:0000256" key="1">
    <source>
        <dbReference type="ARBA" id="ARBA00023002"/>
    </source>
</evidence>